<accession>A0A0U1KUX6</accession>
<sequence>MNSDSVDSVTLSSDGTDATAKTGKYGITVSNARGSGFDNYNIIYRGGILTVTEGLGQDNGYQGAVVSATSIVDNCRPTGRYGPEAGYMTEANGSLLFNIVPPGLNISGYVPLTVLANSGQSDD</sequence>
<reference evidence="2" key="1">
    <citation type="submission" date="2015-03" db="EMBL/GenBank/DDBJ databases">
        <authorList>
            <person name="Nijsse Bart"/>
        </authorList>
    </citation>
    <scope>NUCLEOTIDE SEQUENCE [LARGE SCALE GENOMIC DNA]</scope>
</reference>
<dbReference type="AlphaFoldDB" id="A0A0U1KUX6"/>
<evidence type="ECO:0000313" key="1">
    <source>
        <dbReference type="EMBL" id="CQR71228.1"/>
    </source>
</evidence>
<proteinExistence type="predicted"/>
<gene>
    <name evidence="1" type="ORF">SpAn4DRAFT_3733</name>
</gene>
<dbReference type="Proteomes" id="UP000049855">
    <property type="component" value="Unassembled WGS sequence"/>
</dbReference>
<dbReference type="EMBL" id="CTRP01000004">
    <property type="protein sequence ID" value="CQR71228.1"/>
    <property type="molecule type" value="Genomic_DNA"/>
</dbReference>
<organism evidence="1 2">
    <name type="scientific">Sporomusa ovata</name>
    <dbReference type="NCBI Taxonomy" id="2378"/>
    <lineage>
        <taxon>Bacteria</taxon>
        <taxon>Bacillati</taxon>
        <taxon>Bacillota</taxon>
        <taxon>Negativicutes</taxon>
        <taxon>Selenomonadales</taxon>
        <taxon>Sporomusaceae</taxon>
        <taxon>Sporomusa</taxon>
    </lineage>
</organism>
<keyword evidence="2" id="KW-1185">Reference proteome</keyword>
<protein>
    <submittedName>
        <fullName evidence="1">Uncharacterized protein</fullName>
    </submittedName>
</protein>
<name>A0A0U1KUX6_9FIRM</name>
<evidence type="ECO:0000313" key="2">
    <source>
        <dbReference type="Proteomes" id="UP000049855"/>
    </source>
</evidence>